<dbReference type="VEuPathDB" id="FungiDB:AMAG_03900"/>
<proteinExistence type="predicted"/>
<keyword evidence="3" id="KW-1185">Reference proteome</keyword>
<accession>A0A0L0SAN8</accession>
<gene>
    <name evidence="2" type="ORF">AMAG_03900</name>
</gene>
<evidence type="ECO:0000313" key="2">
    <source>
        <dbReference type="EMBL" id="KNE59648.1"/>
    </source>
</evidence>
<reference evidence="3" key="2">
    <citation type="submission" date="2009-11" db="EMBL/GenBank/DDBJ databases">
        <title>The Genome Sequence of Allomyces macrogynus strain ATCC 38327.</title>
        <authorList>
            <consortium name="The Broad Institute Genome Sequencing Platform"/>
            <person name="Russ C."/>
            <person name="Cuomo C."/>
            <person name="Shea T."/>
            <person name="Young S.K."/>
            <person name="Zeng Q."/>
            <person name="Koehrsen M."/>
            <person name="Haas B."/>
            <person name="Borodovsky M."/>
            <person name="Guigo R."/>
            <person name="Alvarado L."/>
            <person name="Berlin A."/>
            <person name="Borenstein D."/>
            <person name="Chen Z."/>
            <person name="Engels R."/>
            <person name="Freedman E."/>
            <person name="Gellesch M."/>
            <person name="Goldberg J."/>
            <person name="Griggs A."/>
            <person name="Gujja S."/>
            <person name="Heiman D."/>
            <person name="Hepburn T."/>
            <person name="Howarth C."/>
            <person name="Jen D."/>
            <person name="Larson L."/>
            <person name="Lewis B."/>
            <person name="Mehta T."/>
            <person name="Park D."/>
            <person name="Pearson M."/>
            <person name="Roberts A."/>
            <person name="Saif S."/>
            <person name="Shenoy N."/>
            <person name="Sisk P."/>
            <person name="Stolte C."/>
            <person name="Sykes S."/>
            <person name="Walk T."/>
            <person name="White J."/>
            <person name="Yandava C."/>
            <person name="Burger G."/>
            <person name="Gray M.W."/>
            <person name="Holland P.W.H."/>
            <person name="King N."/>
            <person name="Lang F.B.F."/>
            <person name="Roger A.J."/>
            <person name="Ruiz-Trillo I."/>
            <person name="Lander E."/>
            <person name="Nusbaum C."/>
        </authorList>
    </citation>
    <scope>NUCLEOTIDE SEQUENCE [LARGE SCALE GENOMIC DNA]</scope>
    <source>
        <strain evidence="3">ATCC 38327</strain>
    </source>
</reference>
<reference evidence="2 3" key="1">
    <citation type="submission" date="2009-11" db="EMBL/GenBank/DDBJ databases">
        <title>Annotation of Allomyces macrogynus ATCC 38327.</title>
        <authorList>
            <consortium name="The Broad Institute Genome Sequencing Platform"/>
            <person name="Russ C."/>
            <person name="Cuomo C."/>
            <person name="Burger G."/>
            <person name="Gray M.W."/>
            <person name="Holland P.W.H."/>
            <person name="King N."/>
            <person name="Lang F.B.F."/>
            <person name="Roger A.J."/>
            <person name="Ruiz-Trillo I."/>
            <person name="Young S.K."/>
            <person name="Zeng Q."/>
            <person name="Gargeya S."/>
            <person name="Fitzgerald M."/>
            <person name="Haas B."/>
            <person name="Abouelleil A."/>
            <person name="Alvarado L."/>
            <person name="Arachchi H.M."/>
            <person name="Berlin A."/>
            <person name="Chapman S.B."/>
            <person name="Gearin G."/>
            <person name="Goldberg J."/>
            <person name="Griggs A."/>
            <person name="Gujja S."/>
            <person name="Hansen M."/>
            <person name="Heiman D."/>
            <person name="Howarth C."/>
            <person name="Larimer J."/>
            <person name="Lui A."/>
            <person name="MacDonald P.J.P."/>
            <person name="McCowen C."/>
            <person name="Montmayeur A."/>
            <person name="Murphy C."/>
            <person name="Neiman D."/>
            <person name="Pearson M."/>
            <person name="Priest M."/>
            <person name="Roberts A."/>
            <person name="Saif S."/>
            <person name="Shea T."/>
            <person name="Sisk P."/>
            <person name="Stolte C."/>
            <person name="Sykes S."/>
            <person name="Wortman J."/>
            <person name="Nusbaum C."/>
            <person name="Birren B."/>
        </authorList>
    </citation>
    <scope>NUCLEOTIDE SEQUENCE [LARGE SCALE GENOMIC DNA]</scope>
    <source>
        <strain evidence="2 3">ATCC 38327</strain>
    </source>
</reference>
<name>A0A0L0SAN8_ALLM3</name>
<dbReference type="Proteomes" id="UP000054350">
    <property type="component" value="Unassembled WGS sequence"/>
</dbReference>
<evidence type="ECO:0000313" key="3">
    <source>
        <dbReference type="Proteomes" id="UP000054350"/>
    </source>
</evidence>
<dbReference type="AlphaFoldDB" id="A0A0L0SAN8"/>
<sequence>MAGTPTLCTGGTSLNRSSNTTGSSSTSTAMSTLRSAPLISRGMNTPPALAMLSADPSQNDAFGAMSGRARPRLALFLLDKNLPDVWTYATKEHPGLTPPKDVTHVVFMTETSRPSSMDLTRSRYTVRGPEGVYWPGLDAQHVVHSSVDDTLHAILHPEPEDTSQLVVVGTRNQDEVLEAAFHLARGLEPSQVALVCWPRDVNWSLDEWADRRGLFGNTSPRYKQFSTANLIAHWEQTLDRDQRQNLHAAVSYVTKILDKQPNGVPLTADAFHALLPTPWTVPIDRNLQSHSPLPSAFR</sequence>
<feature type="region of interest" description="Disordered" evidence="1">
    <location>
        <begin position="1"/>
        <end position="31"/>
    </location>
</feature>
<dbReference type="OrthoDB" id="10451874at2759"/>
<organism evidence="2 3">
    <name type="scientific">Allomyces macrogynus (strain ATCC 38327)</name>
    <name type="common">Allomyces javanicus var. macrogynus</name>
    <dbReference type="NCBI Taxonomy" id="578462"/>
    <lineage>
        <taxon>Eukaryota</taxon>
        <taxon>Fungi</taxon>
        <taxon>Fungi incertae sedis</taxon>
        <taxon>Blastocladiomycota</taxon>
        <taxon>Blastocladiomycetes</taxon>
        <taxon>Blastocladiales</taxon>
        <taxon>Blastocladiaceae</taxon>
        <taxon>Allomyces</taxon>
    </lineage>
</organism>
<dbReference type="EMBL" id="GG745334">
    <property type="protein sequence ID" value="KNE59648.1"/>
    <property type="molecule type" value="Genomic_DNA"/>
</dbReference>
<evidence type="ECO:0000256" key="1">
    <source>
        <dbReference type="SAM" id="MobiDB-lite"/>
    </source>
</evidence>
<feature type="compositionally biased region" description="Low complexity" evidence="1">
    <location>
        <begin position="9"/>
        <end position="31"/>
    </location>
</feature>
<protein>
    <submittedName>
        <fullName evidence="2">Uncharacterized protein</fullName>
    </submittedName>
</protein>